<feature type="chain" id="PRO_5013681895" description="Secreted protein" evidence="1">
    <location>
        <begin position="31"/>
        <end position="220"/>
    </location>
</feature>
<evidence type="ECO:0000256" key="1">
    <source>
        <dbReference type="SAM" id="SignalP"/>
    </source>
</evidence>
<accession>A0A2H0UR28</accession>
<sequence length="220" mass="23536">MNNLTNIIKQALIRTAAAGLTLIPAGYVLAADQKIIESEVLDEGVDRYTLTKSGSAVPAAPQHQKCNEEKDSKNDYWLVTENGKKTWKRSPPGKTKPLKNVNLVGQNWLNDKCSGEDANLPQIQPAAQRTNSASQYDPSKHACGTKTKAKVYGATFNLETGRCLKPKDAAAAGFNSKEGLDNKVLFKAVGQIGCPPAQKCYGATLIAALPVSTAADKPPK</sequence>
<comment type="caution">
    <text evidence="2">The sequence shown here is derived from an EMBL/GenBank/DDBJ whole genome shotgun (WGS) entry which is preliminary data.</text>
</comment>
<keyword evidence="1" id="KW-0732">Signal</keyword>
<proteinExistence type="predicted"/>
<organism evidence="2 3">
    <name type="scientific">Candidatus Harrisonbacteria bacterium CG10_big_fil_rev_8_21_14_0_10_40_38</name>
    <dbReference type="NCBI Taxonomy" id="1974583"/>
    <lineage>
        <taxon>Bacteria</taxon>
        <taxon>Candidatus Harrisoniibacteriota</taxon>
    </lineage>
</organism>
<dbReference type="Proteomes" id="UP000231157">
    <property type="component" value="Unassembled WGS sequence"/>
</dbReference>
<feature type="non-terminal residue" evidence="2">
    <location>
        <position position="220"/>
    </location>
</feature>
<evidence type="ECO:0000313" key="2">
    <source>
        <dbReference type="EMBL" id="PIR88854.1"/>
    </source>
</evidence>
<evidence type="ECO:0000313" key="3">
    <source>
        <dbReference type="Proteomes" id="UP000231157"/>
    </source>
</evidence>
<name>A0A2H0UR28_9BACT</name>
<feature type="signal peptide" evidence="1">
    <location>
        <begin position="1"/>
        <end position="30"/>
    </location>
</feature>
<dbReference type="AlphaFoldDB" id="A0A2H0UR28"/>
<evidence type="ECO:0008006" key="4">
    <source>
        <dbReference type="Google" id="ProtNLM"/>
    </source>
</evidence>
<protein>
    <recommendedName>
        <fullName evidence="4">Secreted protein</fullName>
    </recommendedName>
</protein>
<gene>
    <name evidence="2" type="ORF">COU07_04210</name>
</gene>
<dbReference type="EMBL" id="PFAZ01000016">
    <property type="protein sequence ID" value="PIR88854.1"/>
    <property type="molecule type" value="Genomic_DNA"/>
</dbReference>
<reference evidence="3" key="1">
    <citation type="submission" date="2017-09" db="EMBL/GenBank/DDBJ databases">
        <title>Depth-based differentiation of microbial function through sediment-hosted aquifers and enrichment of novel symbionts in the deep terrestrial subsurface.</title>
        <authorList>
            <person name="Probst A.J."/>
            <person name="Ladd B."/>
            <person name="Jarett J.K."/>
            <person name="Geller-Mcgrath D.E."/>
            <person name="Sieber C.M.K."/>
            <person name="Emerson J.B."/>
            <person name="Anantharaman K."/>
            <person name="Thomas B.C."/>
            <person name="Malmstrom R."/>
            <person name="Stieglmeier M."/>
            <person name="Klingl A."/>
            <person name="Woyke T."/>
            <person name="Ryan C.M."/>
            <person name="Banfield J.F."/>
        </authorList>
    </citation>
    <scope>NUCLEOTIDE SEQUENCE [LARGE SCALE GENOMIC DNA]</scope>
</reference>